<gene>
    <name evidence="24" type="ORF">MNOR_LOCUS11262</name>
</gene>
<evidence type="ECO:0000256" key="4">
    <source>
        <dbReference type="ARBA" id="ARBA00004613"/>
    </source>
</evidence>
<proteinExistence type="inferred from homology"/>
<dbReference type="FunFam" id="3.40.630.10:FF:000036">
    <property type="entry name" value="Carboxypeptidase Q"/>
    <property type="match status" value="1"/>
</dbReference>
<keyword evidence="18" id="KW-0325">Glycoprotein</keyword>
<evidence type="ECO:0000313" key="24">
    <source>
        <dbReference type="EMBL" id="CAL4080378.1"/>
    </source>
</evidence>
<evidence type="ECO:0000256" key="22">
    <source>
        <dbReference type="SAM" id="SignalP"/>
    </source>
</evidence>
<evidence type="ECO:0000256" key="19">
    <source>
        <dbReference type="ARBA" id="ARBA00023228"/>
    </source>
</evidence>
<keyword evidence="8" id="KW-0121">Carboxypeptidase</keyword>
<evidence type="ECO:0000313" key="25">
    <source>
        <dbReference type="Proteomes" id="UP001497623"/>
    </source>
</evidence>
<dbReference type="CDD" id="cd03883">
    <property type="entry name" value="M28_Pgcp_like"/>
    <property type="match status" value="1"/>
</dbReference>
<evidence type="ECO:0000256" key="18">
    <source>
        <dbReference type="ARBA" id="ARBA00023180"/>
    </source>
</evidence>
<dbReference type="SUPFAM" id="SSF53187">
    <property type="entry name" value="Zn-dependent exopeptidases"/>
    <property type="match status" value="1"/>
</dbReference>
<evidence type="ECO:0000256" key="13">
    <source>
        <dbReference type="ARBA" id="ARBA00022824"/>
    </source>
</evidence>
<sequence>MGHLQLLLRMALAIVLAATSHAVYIVEGDKIESNEIYDNVVVNDHAIEDEKETVHKDSEVPEAKSGLKLECNLTPEQIAEIRSYEGRVNQIIEYVVNGPHKGKTYDTLATMVDQFGPRQSGSKSLVDAIEYMQQISIDHGLDNVHTEDVTVPHWVRNNESAWMTSPRLHRMNILGLGSSVGTPPEGITAEVLVVKDFDDLEAHADQIPGRIVAYNQGFENYGQSVAYRGRGAARASKLGAVAALVQSAASFSINSPHTGNNEYEAGVENIPVASITVEDAEMMSRMQERGQKIMVHLVMGAENLEPVVSQNTIVEVEGYDQPQKVVTVGGHLDSWDVGQGAMDDGGGVFISWNALVVLRDLDLVPRRTVRSIFYTGEEQGLFGGYAYYEAHKSEKENFQLLLESDIGTFNPQGIAFSGNNEATCIMEEILKLTKSIGTTKIERGMDGGPDIEAWEKAGLPTGSLKNQNDRYFWFHHSDGDTMSVEDPNTLDRCTALWAAVAYVAADMSIELPRTYHNTTDGTLIKS</sequence>
<reference evidence="24 25" key="1">
    <citation type="submission" date="2024-05" db="EMBL/GenBank/DDBJ databases">
        <authorList>
            <person name="Wallberg A."/>
        </authorList>
    </citation>
    <scope>NUCLEOTIDE SEQUENCE [LARGE SCALE GENOMIC DNA]</scope>
</reference>
<keyword evidence="15" id="KW-0333">Golgi apparatus</keyword>
<evidence type="ECO:0000256" key="9">
    <source>
        <dbReference type="ARBA" id="ARBA00022670"/>
    </source>
</evidence>
<dbReference type="FunFam" id="3.50.30.30:FF:000009">
    <property type="entry name" value="Carboxypeptidase Q"/>
    <property type="match status" value="1"/>
</dbReference>
<keyword evidence="19" id="KW-0458">Lysosome</keyword>
<keyword evidence="14" id="KW-0862">Zinc</keyword>
<protein>
    <recommendedName>
        <fullName evidence="6">Carboxypeptidase Q</fullName>
    </recommendedName>
    <alternativeName>
        <fullName evidence="21">Plasma glutamate carboxypeptidase</fullName>
    </alternativeName>
</protein>
<dbReference type="GO" id="GO:0070573">
    <property type="term" value="F:metallodipeptidase activity"/>
    <property type="evidence" value="ECO:0007669"/>
    <property type="project" value="InterPro"/>
</dbReference>
<evidence type="ECO:0000256" key="15">
    <source>
        <dbReference type="ARBA" id="ARBA00023034"/>
    </source>
</evidence>
<feature type="non-terminal residue" evidence="24">
    <location>
        <position position="526"/>
    </location>
</feature>
<evidence type="ECO:0000256" key="11">
    <source>
        <dbReference type="ARBA" id="ARBA00022729"/>
    </source>
</evidence>
<dbReference type="Gene3D" id="3.40.630.10">
    <property type="entry name" value="Zn peptidases"/>
    <property type="match status" value="1"/>
</dbReference>
<comment type="subcellular location">
    <subcellularLocation>
        <location evidence="1">Endoplasmic reticulum</location>
    </subcellularLocation>
    <subcellularLocation>
        <location evidence="3">Golgi apparatus</location>
    </subcellularLocation>
    <subcellularLocation>
        <location evidence="2">Lysosome</location>
    </subcellularLocation>
    <subcellularLocation>
        <location evidence="4">Secreted</location>
    </subcellularLocation>
</comment>
<accession>A0AAV2QD04</accession>
<evidence type="ECO:0000256" key="8">
    <source>
        <dbReference type="ARBA" id="ARBA00022645"/>
    </source>
</evidence>
<comment type="similarity">
    <text evidence="5">Belongs to the peptidase M28 family.</text>
</comment>
<dbReference type="Proteomes" id="UP001497623">
    <property type="component" value="Unassembled WGS sequence"/>
</dbReference>
<evidence type="ECO:0000259" key="23">
    <source>
        <dbReference type="Pfam" id="PF04389"/>
    </source>
</evidence>
<dbReference type="InterPro" id="IPR039866">
    <property type="entry name" value="CPQ"/>
</dbReference>
<keyword evidence="12" id="KW-0378">Hydrolase</keyword>
<dbReference type="GO" id="GO:0005615">
    <property type="term" value="C:extracellular space"/>
    <property type="evidence" value="ECO:0007669"/>
    <property type="project" value="TreeGrafter"/>
</dbReference>
<dbReference type="InterPro" id="IPR007484">
    <property type="entry name" value="Peptidase_M28"/>
</dbReference>
<dbReference type="PANTHER" id="PTHR12053">
    <property type="entry name" value="PROTEASE FAMILY M28 PLASMA GLUTAMATE CARBOXYPEPTIDASE-RELATED"/>
    <property type="match status" value="1"/>
</dbReference>
<dbReference type="AlphaFoldDB" id="A0AAV2QD04"/>
<dbReference type="Pfam" id="PF04389">
    <property type="entry name" value="Peptidase_M28"/>
    <property type="match status" value="1"/>
</dbReference>
<evidence type="ECO:0000256" key="16">
    <source>
        <dbReference type="ARBA" id="ARBA00023049"/>
    </source>
</evidence>
<dbReference type="GO" id="GO:0006508">
    <property type="term" value="P:proteolysis"/>
    <property type="evidence" value="ECO:0007669"/>
    <property type="project" value="UniProtKB-KW"/>
</dbReference>
<evidence type="ECO:0000256" key="3">
    <source>
        <dbReference type="ARBA" id="ARBA00004555"/>
    </source>
</evidence>
<dbReference type="GO" id="GO:0046872">
    <property type="term" value="F:metal ion binding"/>
    <property type="evidence" value="ECO:0007669"/>
    <property type="project" value="UniProtKB-KW"/>
</dbReference>
<comment type="subunit">
    <text evidence="20">Homodimer. The monomeric form is inactive while the homodimer is active.</text>
</comment>
<keyword evidence="11 22" id="KW-0732">Signal</keyword>
<evidence type="ECO:0000256" key="1">
    <source>
        <dbReference type="ARBA" id="ARBA00004240"/>
    </source>
</evidence>
<dbReference type="PANTHER" id="PTHR12053:SF3">
    <property type="entry name" value="CARBOXYPEPTIDASE Q"/>
    <property type="match status" value="1"/>
</dbReference>
<evidence type="ECO:0000256" key="7">
    <source>
        <dbReference type="ARBA" id="ARBA00022525"/>
    </source>
</evidence>
<keyword evidence="25" id="KW-1185">Reference proteome</keyword>
<evidence type="ECO:0000256" key="20">
    <source>
        <dbReference type="ARBA" id="ARBA00025833"/>
    </source>
</evidence>
<evidence type="ECO:0000256" key="12">
    <source>
        <dbReference type="ARBA" id="ARBA00022801"/>
    </source>
</evidence>
<feature type="domain" description="Peptidase M28" evidence="23">
    <location>
        <begin position="311"/>
        <end position="500"/>
    </location>
</feature>
<organism evidence="24 25">
    <name type="scientific">Meganyctiphanes norvegica</name>
    <name type="common">Northern krill</name>
    <name type="synonym">Thysanopoda norvegica</name>
    <dbReference type="NCBI Taxonomy" id="48144"/>
    <lineage>
        <taxon>Eukaryota</taxon>
        <taxon>Metazoa</taxon>
        <taxon>Ecdysozoa</taxon>
        <taxon>Arthropoda</taxon>
        <taxon>Crustacea</taxon>
        <taxon>Multicrustacea</taxon>
        <taxon>Malacostraca</taxon>
        <taxon>Eumalacostraca</taxon>
        <taxon>Eucarida</taxon>
        <taxon>Euphausiacea</taxon>
        <taxon>Euphausiidae</taxon>
        <taxon>Meganyctiphanes</taxon>
    </lineage>
</organism>
<dbReference type="Gene3D" id="3.50.30.30">
    <property type="match status" value="1"/>
</dbReference>
<evidence type="ECO:0000256" key="21">
    <source>
        <dbReference type="ARBA" id="ARBA00033328"/>
    </source>
</evidence>
<evidence type="ECO:0000256" key="6">
    <source>
        <dbReference type="ARBA" id="ARBA00014116"/>
    </source>
</evidence>
<evidence type="ECO:0000256" key="2">
    <source>
        <dbReference type="ARBA" id="ARBA00004371"/>
    </source>
</evidence>
<keyword evidence="16" id="KW-0482">Metalloprotease</keyword>
<evidence type="ECO:0000256" key="10">
    <source>
        <dbReference type="ARBA" id="ARBA00022723"/>
    </source>
</evidence>
<dbReference type="GO" id="GO:0005794">
    <property type="term" value="C:Golgi apparatus"/>
    <property type="evidence" value="ECO:0007669"/>
    <property type="project" value="UniProtKB-SubCell"/>
</dbReference>
<feature type="signal peptide" evidence="22">
    <location>
        <begin position="1"/>
        <end position="22"/>
    </location>
</feature>
<dbReference type="GO" id="GO:0005764">
    <property type="term" value="C:lysosome"/>
    <property type="evidence" value="ECO:0007669"/>
    <property type="project" value="UniProtKB-SubCell"/>
</dbReference>
<comment type="caution">
    <text evidence="24">The sequence shown here is derived from an EMBL/GenBank/DDBJ whole genome shotgun (WGS) entry which is preliminary data.</text>
</comment>
<keyword evidence="13" id="KW-0256">Endoplasmic reticulum</keyword>
<dbReference type="GO" id="GO:0005783">
    <property type="term" value="C:endoplasmic reticulum"/>
    <property type="evidence" value="ECO:0007669"/>
    <property type="project" value="UniProtKB-SubCell"/>
</dbReference>
<evidence type="ECO:0000256" key="5">
    <source>
        <dbReference type="ARBA" id="ARBA00010918"/>
    </source>
</evidence>
<keyword evidence="9" id="KW-0645">Protease</keyword>
<dbReference type="GO" id="GO:0043171">
    <property type="term" value="P:peptide catabolic process"/>
    <property type="evidence" value="ECO:0007669"/>
    <property type="project" value="TreeGrafter"/>
</dbReference>
<evidence type="ECO:0000256" key="14">
    <source>
        <dbReference type="ARBA" id="ARBA00022833"/>
    </source>
</evidence>
<keyword evidence="7" id="KW-0964">Secreted</keyword>
<dbReference type="EMBL" id="CAXKWB010005890">
    <property type="protein sequence ID" value="CAL4080378.1"/>
    <property type="molecule type" value="Genomic_DNA"/>
</dbReference>
<dbReference type="GO" id="GO:0004180">
    <property type="term" value="F:carboxypeptidase activity"/>
    <property type="evidence" value="ECO:0007669"/>
    <property type="project" value="UniProtKB-KW"/>
</dbReference>
<name>A0AAV2QD04_MEGNR</name>
<feature type="chain" id="PRO_5043315330" description="Carboxypeptidase Q" evidence="22">
    <location>
        <begin position="23"/>
        <end position="526"/>
    </location>
</feature>
<keyword evidence="17" id="KW-0865">Zymogen</keyword>
<keyword evidence="10" id="KW-0479">Metal-binding</keyword>
<evidence type="ECO:0000256" key="17">
    <source>
        <dbReference type="ARBA" id="ARBA00023145"/>
    </source>
</evidence>